<protein>
    <recommendedName>
        <fullName evidence="2 4">acylphosphatase</fullName>
        <ecNumber evidence="2 4">3.6.1.7</ecNumber>
    </recommendedName>
</protein>
<dbReference type="AlphaFoldDB" id="A0A084ELD2"/>
<keyword evidence="4" id="KW-0378">Hydrolase</keyword>
<dbReference type="PANTHER" id="PTHR47268">
    <property type="entry name" value="ACYLPHOSPHATASE"/>
    <property type="match status" value="1"/>
</dbReference>
<organism evidence="7 8">
    <name type="scientific">Sphingobium yanoikuyae</name>
    <name type="common">Sphingomonas yanoikuyae</name>
    <dbReference type="NCBI Taxonomy" id="13690"/>
    <lineage>
        <taxon>Bacteria</taxon>
        <taxon>Pseudomonadati</taxon>
        <taxon>Pseudomonadota</taxon>
        <taxon>Alphaproteobacteria</taxon>
        <taxon>Sphingomonadales</taxon>
        <taxon>Sphingomonadaceae</taxon>
        <taxon>Sphingobium</taxon>
    </lineage>
</organism>
<evidence type="ECO:0000256" key="4">
    <source>
        <dbReference type="PROSITE-ProRule" id="PRU00520"/>
    </source>
</evidence>
<dbReference type="EMBL" id="JGVR01000014">
    <property type="protein sequence ID" value="KEZ18774.1"/>
    <property type="molecule type" value="Genomic_DNA"/>
</dbReference>
<evidence type="ECO:0000256" key="2">
    <source>
        <dbReference type="ARBA" id="ARBA00012150"/>
    </source>
</evidence>
<dbReference type="STRING" id="13690.AX777_09150"/>
<dbReference type="Proteomes" id="UP000028534">
    <property type="component" value="Unassembled WGS sequence"/>
</dbReference>
<dbReference type="InterPro" id="IPR036046">
    <property type="entry name" value="Acylphosphatase-like_dom_sf"/>
</dbReference>
<dbReference type="PATRIC" id="fig|13690.10.peg.2552"/>
<dbReference type="InterPro" id="IPR001792">
    <property type="entry name" value="Acylphosphatase-like_dom"/>
</dbReference>
<dbReference type="Gene3D" id="3.30.70.100">
    <property type="match status" value="1"/>
</dbReference>
<sequence length="93" mass="9998">MPVIARHLMILGRVQGVFYRNWTVETASRLGLAGWVRNRMDGSVEALVQGEADAVAHFITLAQNGPPAAKVARIDATDVPVEALNGFEKSPTA</sequence>
<comment type="caution">
    <text evidence="7">The sequence shown here is derived from an EMBL/GenBank/DDBJ whole genome shotgun (WGS) entry which is preliminary data.</text>
</comment>
<dbReference type="eggNOG" id="COG1254">
    <property type="taxonomic scope" value="Bacteria"/>
</dbReference>
<dbReference type="InterPro" id="IPR017968">
    <property type="entry name" value="Acylphosphatase_CS"/>
</dbReference>
<dbReference type="PROSITE" id="PS51160">
    <property type="entry name" value="ACYLPHOSPHATASE_3"/>
    <property type="match status" value="1"/>
</dbReference>
<dbReference type="EC" id="3.6.1.7" evidence="2 4"/>
<feature type="active site" evidence="4">
    <location>
        <position position="20"/>
    </location>
</feature>
<evidence type="ECO:0000313" key="7">
    <source>
        <dbReference type="EMBL" id="KEZ18774.1"/>
    </source>
</evidence>
<name>A0A084ELD2_SPHYA</name>
<dbReference type="PROSITE" id="PS00151">
    <property type="entry name" value="ACYLPHOSPHATASE_2"/>
    <property type="match status" value="1"/>
</dbReference>
<proteinExistence type="inferred from homology"/>
<reference evidence="7 8" key="1">
    <citation type="submission" date="2014-03" db="EMBL/GenBank/DDBJ databases">
        <title>Genome sequence of Sphingobium yanoikuyae B1.</title>
        <authorList>
            <person name="Gan H.M."/>
            <person name="Gan H.Y."/>
            <person name="Savka M.A."/>
        </authorList>
    </citation>
    <scope>NUCLEOTIDE SEQUENCE [LARGE SCALE GENOMIC DNA]</scope>
    <source>
        <strain evidence="7 8">B1</strain>
    </source>
</reference>
<dbReference type="PANTHER" id="PTHR47268:SF4">
    <property type="entry name" value="ACYLPHOSPHATASE"/>
    <property type="match status" value="1"/>
</dbReference>
<dbReference type="PRINTS" id="PR00112">
    <property type="entry name" value="ACYLPHPHTASE"/>
</dbReference>
<dbReference type="GO" id="GO:0003998">
    <property type="term" value="F:acylphosphatase activity"/>
    <property type="evidence" value="ECO:0007669"/>
    <property type="project" value="UniProtKB-EC"/>
</dbReference>
<evidence type="ECO:0000256" key="3">
    <source>
        <dbReference type="ARBA" id="ARBA00047645"/>
    </source>
</evidence>
<gene>
    <name evidence="7" type="ORF">CP98_02486</name>
</gene>
<dbReference type="InterPro" id="IPR020456">
    <property type="entry name" value="Acylphosphatase"/>
</dbReference>
<feature type="domain" description="Acylphosphatase-like" evidence="6">
    <location>
        <begin position="5"/>
        <end position="91"/>
    </location>
</feature>
<dbReference type="SUPFAM" id="SSF54975">
    <property type="entry name" value="Acylphosphatase/BLUF domain-like"/>
    <property type="match status" value="1"/>
</dbReference>
<evidence type="ECO:0000259" key="6">
    <source>
        <dbReference type="PROSITE" id="PS51160"/>
    </source>
</evidence>
<dbReference type="RefSeq" id="WP_037519735.1">
    <property type="nucleotide sequence ID" value="NZ_JGVR01000014.1"/>
</dbReference>
<comment type="similarity">
    <text evidence="1 5">Belongs to the acylphosphatase family.</text>
</comment>
<comment type="catalytic activity">
    <reaction evidence="3 4">
        <text>an acyl phosphate + H2O = a carboxylate + phosphate + H(+)</text>
        <dbReference type="Rhea" id="RHEA:14965"/>
        <dbReference type="ChEBI" id="CHEBI:15377"/>
        <dbReference type="ChEBI" id="CHEBI:15378"/>
        <dbReference type="ChEBI" id="CHEBI:29067"/>
        <dbReference type="ChEBI" id="CHEBI:43474"/>
        <dbReference type="ChEBI" id="CHEBI:59918"/>
        <dbReference type="EC" id="3.6.1.7"/>
    </reaction>
</comment>
<feature type="active site" evidence="4">
    <location>
        <position position="38"/>
    </location>
</feature>
<accession>A0A084ELD2</accession>
<evidence type="ECO:0000256" key="5">
    <source>
        <dbReference type="RuleBase" id="RU004168"/>
    </source>
</evidence>
<evidence type="ECO:0000256" key="1">
    <source>
        <dbReference type="ARBA" id="ARBA00005614"/>
    </source>
</evidence>
<dbReference type="Pfam" id="PF00708">
    <property type="entry name" value="Acylphosphatase"/>
    <property type="match status" value="1"/>
</dbReference>
<evidence type="ECO:0000313" key="8">
    <source>
        <dbReference type="Proteomes" id="UP000028534"/>
    </source>
</evidence>